<name>A0A067PIQ1_9AGAM</name>
<evidence type="ECO:0000313" key="2">
    <source>
        <dbReference type="Proteomes" id="UP000027265"/>
    </source>
</evidence>
<dbReference type="EMBL" id="KL197761">
    <property type="protein sequence ID" value="KDQ50341.1"/>
    <property type="molecule type" value="Genomic_DNA"/>
</dbReference>
<accession>A0A067PIQ1</accession>
<dbReference type="Proteomes" id="UP000027265">
    <property type="component" value="Unassembled WGS sequence"/>
</dbReference>
<reference evidence="2" key="1">
    <citation type="journal article" date="2014" name="Proc. Natl. Acad. Sci. U.S.A.">
        <title>Extensive sampling of basidiomycete genomes demonstrates inadequacy of the white-rot/brown-rot paradigm for wood decay fungi.</title>
        <authorList>
            <person name="Riley R."/>
            <person name="Salamov A.A."/>
            <person name="Brown D.W."/>
            <person name="Nagy L.G."/>
            <person name="Floudas D."/>
            <person name="Held B.W."/>
            <person name="Levasseur A."/>
            <person name="Lombard V."/>
            <person name="Morin E."/>
            <person name="Otillar R."/>
            <person name="Lindquist E.A."/>
            <person name="Sun H."/>
            <person name="LaButti K.M."/>
            <person name="Schmutz J."/>
            <person name="Jabbour D."/>
            <person name="Luo H."/>
            <person name="Baker S.E."/>
            <person name="Pisabarro A.G."/>
            <person name="Walton J.D."/>
            <person name="Blanchette R.A."/>
            <person name="Henrissat B."/>
            <person name="Martin F."/>
            <person name="Cullen D."/>
            <person name="Hibbett D.S."/>
            <person name="Grigoriev I.V."/>
        </authorList>
    </citation>
    <scope>NUCLEOTIDE SEQUENCE [LARGE SCALE GENOMIC DNA]</scope>
    <source>
        <strain evidence="2">MUCL 33604</strain>
    </source>
</reference>
<feature type="non-terminal residue" evidence="1">
    <location>
        <position position="1"/>
    </location>
</feature>
<keyword evidence="2" id="KW-1185">Reference proteome</keyword>
<dbReference type="Gene3D" id="3.40.50.300">
    <property type="entry name" value="P-loop containing nucleotide triphosphate hydrolases"/>
    <property type="match status" value="1"/>
</dbReference>
<dbReference type="InterPro" id="IPR027417">
    <property type="entry name" value="P-loop_NTPase"/>
</dbReference>
<sequence>SGVGKPSLINTIFNVDDVSVQHYAAGEATIDKEITSPQNPRFVLHDSQGYQPGDVKNFDMLKTFVSKRRNTVDKWDRIYVIWCLFQDRVHPSEIDRKFEELAREEVEKTCISPLQLKTRNRLVSHVPISSTSNYYDISLSLELAGSVALVFGMAQRVDSNLKICDSIIVGQKIYWSGLVTGAHFFGSRLEGCLAAIHDNIVKIWNIRGLEEVCIVDLFQVVSRSADFSYQVFAWPRIQSRDFQGRGGTER</sequence>
<gene>
    <name evidence="1" type="ORF">JAAARDRAFT_710855</name>
</gene>
<protein>
    <recommendedName>
        <fullName evidence="3">G domain-containing protein</fullName>
    </recommendedName>
</protein>
<dbReference type="AlphaFoldDB" id="A0A067PIQ1"/>
<dbReference type="InParanoid" id="A0A067PIQ1"/>
<evidence type="ECO:0000313" key="1">
    <source>
        <dbReference type="EMBL" id="KDQ50341.1"/>
    </source>
</evidence>
<organism evidence="1 2">
    <name type="scientific">Jaapia argillacea MUCL 33604</name>
    <dbReference type="NCBI Taxonomy" id="933084"/>
    <lineage>
        <taxon>Eukaryota</taxon>
        <taxon>Fungi</taxon>
        <taxon>Dikarya</taxon>
        <taxon>Basidiomycota</taxon>
        <taxon>Agaricomycotina</taxon>
        <taxon>Agaricomycetes</taxon>
        <taxon>Agaricomycetidae</taxon>
        <taxon>Jaapiales</taxon>
        <taxon>Jaapiaceae</taxon>
        <taxon>Jaapia</taxon>
    </lineage>
</organism>
<evidence type="ECO:0008006" key="3">
    <source>
        <dbReference type="Google" id="ProtNLM"/>
    </source>
</evidence>
<dbReference type="HOGENOM" id="CLU_023805_3_0_1"/>
<proteinExistence type="predicted"/>
<dbReference type="OrthoDB" id="391988at2759"/>